<dbReference type="NCBIfam" id="TIGR00797">
    <property type="entry name" value="matE"/>
    <property type="match status" value="1"/>
</dbReference>
<evidence type="ECO:0000256" key="7">
    <source>
        <dbReference type="ARBA" id="ARBA00023065"/>
    </source>
</evidence>
<keyword evidence="7" id="KW-0406">Ion transport</keyword>
<proteinExistence type="predicted"/>
<dbReference type="PIRSF" id="PIRSF006603">
    <property type="entry name" value="DinF"/>
    <property type="match status" value="1"/>
</dbReference>
<dbReference type="PANTHER" id="PTHR43298">
    <property type="entry name" value="MULTIDRUG RESISTANCE PROTEIN NORM-RELATED"/>
    <property type="match status" value="1"/>
</dbReference>
<dbReference type="GO" id="GO:0015297">
    <property type="term" value="F:antiporter activity"/>
    <property type="evidence" value="ECO:0007669"/>
    <property type="project" value="UniProtKB-KW"/>
</dbReference>
<evidence type="ECO:0000256" key="9">
    <source>
        <dbReference type="ARBA" id="ARBA00031636"/>
    </source>
</evidence>
<dbReference type="CDD" id="cd13138">
    <property type="entry name" value="MATE_yoeA_like"/>
    <property type="match status" value="1"/>
</dbReference>
<feature type="transmembrane region" description="Helical" evidence="10">
    <location>
        <begin position="132"/>
        <end position="154"/>
    </location>
</feature>
<evidence type="ECO:0000256" key="4">
    <source>
        <dbReference type="ARBA" id="ARBA00022475"/>
    </source>
</evidence>
<dbReference type="AlphaFoldDB" id="A0A7X2PAW7"/>
<evidence type="ECO:0000313" key="11">
    <source>
        <dbReference type="EMBL" id="MSU05504.1"/>
    </source>
</evidence>
<evidence type="ECO:0000256" key="8">
    <source>
        <dbReference type="ARBA" id="ARBA00023136"/>
    </source>
</evidence>
<feature type="transmembrane region" description="Helical" evidence="10">
    <location>
        <begin position="166"/>
        <end position="190"/>
    </location>
</feature>
<keyword evidence="3" id="KW-0050">Antiport</keyword>
<evidence type="ECO:0000256" key="2">
    <source>
        <dbReference type="ARBA" id="ARBA00022448"/>
    </source>
</evidence>
<dbReference type="PANTHER" id="PTHR43298:SF2">
    <property type="entry name" value="FMN_FAD EXPORTER YEEO-RELATED"/>
    <property type="match status" value="1"/>
</dbReference>
<organism evidence="11 12">
    <name type="scientific">Bullifex porci</name>
    <dbReference type="NCBI Taxonomy" id="2606638"/>
    <lineage>
        <taxon>Bacteria</taxon>
        <taxon>Pseudomonadati</taxon>
        <taxon>Spirochaetota</taxon>
        <taxon>Spirochaetia</taxon>
        <taxon>Spirochaetales</taxon>
        <taxon>Spirochaetaceae</taxon>
        <taxon>Bullifex</taxon>
    </lineage>
</organism>
<feature type="transmembrane region" description="Helical" evidence="10">
    <location>
        <begin position="52"/>
        <end position="75"/>
    </location>
</feature>
<evidence type="ECO:0000256" key="5">
    <source>
        <dbReference type="ARBA" id="ARBA00022692"/>
    </source>
</evidence>
<evidence type="ECO:0000256" key="3">
    <source>
        <dbReference type="ARBA" id="ARBA00022449"/>
    </source>
</evidence>
<dbReference type="Proteomes" id="UP000460549">
    <property type="component" value="Unassembled WGS sequence"/>
</dbReference>
<name>A0A7X2PAW7_9SPIO</name>
<dbReference type="GO" id="GO:0005886">
    <property type="term" value="C:plasma membrane"/>
    <property type="evidence" value="ECO:0007669"/>
    <property type="project" value="UniProtKB-SubCell"/>
</dbReference>
<dbReference type="GO" id="GO:0006811">
    <property type="term" value="P:monoatomic ion transport"/>
    <property type="evidence" value="ECO:0007669"/>
    <property type="project" value="UniProtKB-KW"/>
</dbReference>
<evidence type="ECO:0000256" key="10">
    <source>
        <dbReference type="SAM" id="Phobius"/>
    </source>
</evidence>
<gene>
    <name evidence="11" type="ORF">FYJ80_01745</name>
</gene>
<sequence length="446" mass="48134">MRDMTTGRAYTHLWKYALPLLLGNWLQLAYNAIDSIIAGRFIGPEALAAEGIAGPVMNLVILGVSGMCIGSGVLMSEAFGAKDLDKLKATLAMTLSLGVISALVISTFGFIFSANITNLLQVPSEIKEITASYLAITFLGTPFTFIYNTLAAGLKSAGDTKTPLKFLAFSAILNALLDVIFIGFLGFGIICSATTTVVAEGVSAILAIYHIWFKEKAICPNISSFKFDKEEIKKIFAYGAPSALQQAIQPICKVLIQGRVNMLGVSSIAAYNAATKLDDFACIPEQGIGSAISTYEAQNRGANKKDRLLKGLKAGLLLEAIYGAIILVFTYLFRKPIISMFVTGESAESVIALGTQYLGYMAFFYILPGLTNGMQGFFRGMGRMKLSALNTFIQASIRTVATFILAPIFGISGIAFSCAIGWSVMLIFMIFKCYFLCKKESLSMKY</sequence>
<feature type="transmembrane region" description="Helical" evidence="10">
    <location>
        <begin position="414"/>
        <end position="437"/>
    </location>
</feature>
<keyword evidence="6 10" id="KW-1133">Transmembrane helix</keyword>
<dbReference type="InterPro" id="IPR048279">
    <property type="entry name" value="MdtK-like"/>
</dbReference>
<protein>
    <recommendedName>
        <fullName evidence="9">Multidrug-efflux transporter</fullName>
    </recommendedName>
</protein>
<dbReference type="RefSeq" id="WP_154424402.1">
    <property type="nucleotide sequence ID" value="NZ_VUNN01000002.1"/>
</dbReference>
<dbReference type="InterPro" id="IPR002528">
    <property type="entry name" value="MATE_fam"/>
</dbReference>
<evidence type="ECO:0000256" key="1">
    <source>
        <dbReference type="ARBA" id="ARBA00004651"/>
    </source>
</evidence>
<feature type="transmembrane region" description="Helical" evidence="10">
    <location>
        <begin position="388"/>
        <end position="408"/>
    </location>
</feature>
<keyword evidence="12" id="KW-1185">Reference proteome</keyword>
<dbReference type="EMBL" id="VUNN01000002">
    <property type="protein sequence ID" value="MSU05504.1"/>
    <property type="molecule type" value="Genomic_DNA"/>
</dbReference>
<dbReference type="Pfam" id="PF01554">
    <property type="entry name" value="MatE"/>
    <property type="match status" value="2"/>
</dbReference>
<keyword evidence="2" id="KW-0813">Transport</keyword>
<keyword evidence="8 10" id="KW-0472">Membrane</keyword>
<evidence type="ECO:0000313" key="12">
    <source>
        <dbReference type="Proteomes" id="UP000460549"/>
    </source>
</evidence>
<accession>A0A7X2PAW7</accession>
<dbReference type="InterPro" id="IPR050222">
    <property type="entry name" value="MATE_MdtK"/>
</dbReference>
<feature type="transmembrane region" description="Helical" evidence="10">
    <location>
        <begin position="349"/>
        <end position="367"/>
    </location>
</feature>
<evidence type="ECO:0000256" key="6">
    <source>
        <dbReference type="ARBA" id="ARBA00022989"/>
    </source>
</evidence>
<feature type="transmembrane region" description="Helical" evidence="10">
    <location>
        <begin position="87"/>
        <end position="112"/>
    </location>
</feature>
<comment type="subcellular location">
    <subcellularLocation>
        <location evidence="1">Cell membrane</location>
        <topology evidence="1">Multi-pass membrane protein</topology>
    </subcellularLocation>
</comment>
<feature type="transmembrane region" description="Helical" evidence="10">
    <location>
        <begin position="314"/>
        <end position="333"/>
    </location>
</feature>
<keyword evidence="4" id="KW-1003">Cell membrane</keyword>
<feature type="transmembrane region" description="Helical" evidence="10">
    <location>
        <begin position="12"/>
        <end position="32"/>
    </location>
</feature>
<keyword evidence="5 10" id="KW-0812">Transmembrane</keyword>
<comment type="caution">
    <text evidence="11">The sequence shown here is derived from an EMBL/GenBank/DDBJ whole genome shotgun (WGS) entry which is preliminary data.</text>
</comment>
<feature type="transmembrane region" description="Helical" evidence="10">
    <location>
        <begin position="196"/>
        <end position="213"/>
    </location>
</feature>
<dbReference type="GO" id="GO:0042910">
    <property type="term" value="F:xenobiotic transmembrane transporter activity"/>
    <property type="evidence" value="ECO:0007669"/>
    <property type="project" value="InterPro"/>
</dbReference>
<reference evidence="11 12" key="1">
    <citation type="submission" date="2019-08" db="EMBL/GenBank/DDBJ databases">
        <title>In-depth cultivation of the pig gut microbiome towards novel bacterial diversity and tailored functional studies.</title>
        <authorList>
            <person name="Wylensek D."/>
            <person name="Hitch T.C.A."/>
            <person name="Clavel T."/>
        </authorList>
    </citation>
    <scope>NUCLEOTIDE SEQUENCE [LARGE SCALE GENOMIC DNA]</scope>
    <source>
        <strain evidence="11 12">NM-380-WT-3C1</strain>
    </source>
</reference>